<evidence type="ECO:0000259" key="1">
    <source>
        <dbReference type="Pfam" id="PF07791"/>
    </source>
</evidence>
<dbReference type="EMBL" id="CP021425">
    <property type="protein sequence ID" value="ARU58838.1"/>
    <property type="molecule type" value="Genomic_DNA"/>
</dbReference>
<protein>
    <recommendedName>
        <fullName evidence="1">Immunity MXAN-0049 protein domain-containing protein</fullName>
    </recommendedName>
</protein>
<gene>
    <name evidence="2" type="ORF">OLMES_4850</name>
</gene>
<dbReference type="Proteomes" id="UP000196027">
    <property type="component" value="Chromosome"/>
</dbReference>
<dbReference type="AlphaFoldDB" id="A0A1Y0IE75"/>
<dbReference type="Pfam" id="PF07791">
    <property type="entry name" value="Imm11"/>
    <property type="match status" value="1"/>
</dbReference>
<dbReference type="KEGG" id="ome:OLMES_4850"/>
<reference evidence="2 3" key="1">
    <citation type="submission" date="2017-05" db="EMBL/GenBank/DDBJ databases">
        <title>Genomic insights into alkan degradation activity of Oleiphilus messinensis.</title>
        <authorList>
            <person name="Kozyavkin S.A."/>
            <person name="Slesarev A.I."/>
            <person name="Golyshin P.N."/>
            <person name="Korzhenkov A."/>
            <person name="Golyshina O.N."/>
            <person name="Toshchakov S.V."/>
        </authorList>
    </citation>
    <scope>NUCLEOTIDE SEQUENCE [LARGE SCALE GENOMIC DNA]</scope>
    <source>
        <strain evidence="2 3">ME102</strain>
    </source>
</reference>
<name>A0A1Y0IE75_9GAMM</name>
<dbReference type="InterPro" id="IPR012433">
    <property type="entry name" value="Imm11"/>
</dbReference>
<accession>A0A1Y0IE75</accession>
<keyword evidence="3" id="KW-1185">Reference proteome</keyword>
<feature type="domain" description="Immunity MXAN-0049 protein" evidence="1">
    <location>
        <begin position="62"/>
        <end position="176"/>
    </location>
</feature>
<proteinExistence type="predicted"/>
<evidence type="ECO:0000313" key="2">
    <source>
        <dbReference type="EMBL" id="ARU58838.1"/>
    </source>
</evidence>
<sequence length="190" mass="21227">MNYYQLSRNHFEDYGVTQNPVLPGHTSFLTGHVIHDTLPVLEFEVNYPDDVPLPHLFGNRVPLISPEMAGVMSSVGIDNFELFPALITNPISGKKWDNYLAFNVVGLVKAADMQRSSFDELMSAGIDNMETPLVAFREVVLIGEKLAGLKMFRMLESPDTLIVNETLVDALSENRPEDGWRVMVTDVDVS</sequence>
<organism evidence="2 3">
    <name type="scientific">Oleiphilus messinensis</name>
    <dbReference type="NCBI Taxonomy" id="141451"/>
    <lineage>
        <taxon>Bacteria</taxon>
        <taxon>Pseudomonadati</taxon>
        <taxon>Pseudomonadota</taxon>
        <taxon>Gammaproteobacteria</taxon>
        <taxon>Oceanospirillales</taxon>
        <taxon>Oleiphilaceae</taxon>
        <taxon>Oleiphilus</taxon>
    </lineage>
</organism>
<evidence type="ECO:0000313" key="3">
    <source>
        <dbReference type="Proteomes" id="UP000196027"/>
    </source>
</evidence>